<evidence type="ECO:0000259" key="2">
    <source>
        <dbReference type="PROSITE" id="PS50271"/>
    </source>
</evidence>
<feature type="domain" description="UBP-type" evidence="2">
    <location>
        <begin position="1"/>
        <end position="94"/>
    </location>
</feature>
<dbReference type="GO" id="GO:0008270">
    <property type="term" value="F:zinc ion binding"/>
    <property type="evidence" value="ECO:0007669"/>
    <property type="project" value="InterPro"/>
</dbReference>
<dbReference type="RefSeq" id="WP_170194154.1">
    <property type="nucleotide sequence ID" value="NZ_JABBNB010000009.1"/>
</dbReference>
<evidence type="ECO:0000256" key="1">
    <source>
        <dbReference type="SAM" id="MobiDB-lite"/>
    </source>
</evidence>
<comment type="caution">
    <text evidence="3">The sequence shown here is derived from an EMBL/GenBank/DDBJ whole genome shotgun (WGS) entry which is preliminary data.</text>
</comment>
<dbReference type="InterPro" id="IPR001607">
    <property type="entry name" value="Znf_UBP"/>
</dbReference>
<feature type="compositionally biased region" description="Basic and acidic residues" evidence="1">
    <location>
        <begin position="101"/>
        <end position="114"/>
    </location>
</feature>
<dbReference type="EMBL" id="JABBNB010000009">
    <property type="protein sequence ID" value="NMO01641.1"/>
    <property type="molecule type" value="Genomic_DNA"/>
</dbReference>
<dbReference type="AlphaFoldDB" id="A0A848KZM0"/>
<dbReference type="Pfam" id="PF02148">
    <property type="entry name" value="zf-UBP"/>
    <property type="match status" value="1"/>
</dbReference>
<proteinExistence type="predicted"/>
<dbReference type="InterPro" id="IPR013083">
    <property type="entry name" value="Znf_RING/FYVE/PHD"/>
</dbReference>
<dbReference type="SUPFAM" id="SSF57850">
    <property type="entry name" value="RING/U-box"/>
    <property type="match status" value="1"/>
</dbReference>
<sequence>MANQFPGPSGDGCVECEASGSWWFHLRRCVECGHVGCCDDSLNRHATAHFATTGHRYIRSYEPGEVWFWDFENETGFEGPDLPPPLHHPLDQTVPGPADRVPADWDRQLTERRR</sequence>
<organism evidence="3 4">
    <name type="scientific">Gordonia asplenii</name>
    <dbReference type="NCBI Taxonomy" id="2725283"/>
    <lineage>
        <taxon>Bacteria</taxon>
        <taxon>Bacillati</taxon>
        <taxon>Actinomycetota</taxon>
        <taxon>Actinomycetes</taxon>
        <taxon>Mycobacteriales</taxon>
        <taxon>Gordoniaceae</taxon>
        <taxon>Gordonia</taxon>
    </lineage>
</organism>
<evidence type="ECO:0000313" key="4">
    <source>
        <dbReference type="Proteomes" id="UP000550729"/>
    </source>
</evidence>
<dbReference type="PROSITE" id="PS50271">
    <property type="entry name" value="ZF_UBP"/>
    <property type="match status" value="1"/>
</dbReference>
<dbReference type="Gene3D" id="3.30.40.10">
    <property type="entry name" value="Zinc/RING finger domain, C3HC4 (zinc finger)"/>
    <property type="match status" value="1"/>
</dbReference>
<keyword evidence="4" id="KW-1185">Reference proteome</keyword>
<name>A0A848KZM0_9ACTN</name>
<reference evidence="3 4" key="1">
    <citation type="submission" date="2020-04" db="EMBL/GenBank/DDBJ databases">
        <title>Gordonia sp. nov. TBRC 11910.</title>
        <authorList>
            <person name="Suriyachadkun C."/>
        </authorList>
    </citation>
    <scope>NUCLEOTIDE SEQUENCE [LARGE SCALE GENOMIC DNA]</scope>
    <source>
        <strain evidence="3 4">TBRC 11910</strain>
    </source>
</reference>
<accession>A0A848KZM0</accession>
<protein>
    <submittedName>
        <fullName evidence="3">UBP-type zinc finger domain-containing protein</fullName>
    </submittedName>
</protein>
<dbReference type="Proteomes" id="UP000550729">
    <property type="component" value="Unassembled WGS sequence"/>
</dbReference>
<gene>
    <name evidence="3" type="ORF">HH308_10495</name>
</gene>
<evidence type="ECO:0000313" key="3">
    <source>
        <dbReference type="EMBL" id="NMO01641.1"/>
    </source>
</evidence>
<feature type="region of interest" description="Disordered" evidence="1">
    <location>
        <begin position="79"/>
        <end position="114"/>
    </location>
</feature>